<feature type="signal peptide" evidence="1">
    <location>
        <begin position="1"/>
        <end position="19"/>
    </location>
</feature>
<dbReference type="PANTHER" id="PTHR45570">
    <property type="entry name" value="CARBOXYLIC ESTER HYDROLASE"/>
    <property type="match status" value="1"/>
</dbReference>
<evidence type="ECO:0000256" key="1">
    <source>
        <dbReference type="SAM" id="SignalP"/>
    </source>
</evidence>
<dbReference type="EMBL" id="JAVRRL010000092">
    <property type="protein sequence ID" value="KAK5108211.1"/>
    <property type="molecule type" value="Genomic_DNA"/>
</dbReference>
<dbReference type="Proteomes" id="UP001310890">
    <property type="component" value="Unassembled WGS sequence"/>
</dbReference>
<dbReference type="PANTHER" id="PTHR45570:SF2">
    <property type="entry name" value="ACETYLCHOLINESTERASE 1-LIKE"/>
    <property type="match status" value="1"/>
</dbReference>
<evidence type="ECO:0008006" key="4">
    <source>
        <dbReference type="Google" id="ProtNLM"/>
    </source>
</evidence>
<protein>
    <recommendedName>
        <fullName evidence="4">Carboxylesterase type B domain-containing protein</fullName>
    </recommendedName>
</protein>
<accession>A0AAN7TAF4</accession>
<name>A0AAN7TAF4_9PEZI</name>
<keyword evidence="1" id="KW-0732">Signal</keyword>
<reference evidence="2" key="1">
    <citation type="submission" date="2023-08" db="EMBL/GenBank/DDBJ databases">
        <title>Black Yeasts Isolated from many extreme environments.</title>
        <authorList>
            <person name="Coleine C."/>
            <person name="Stajich J.E."/>
            <person name="Selbmann L."/>
        </authorList>
    </citation>
    <scope>NUCLEOTIDE SEQUENCE</scope>
    <source>
        <strain evidence="2">CCFEE 5401</strain>
    </source>
</reference>
<comment type="caution">
    <text evidence="2">The sequence shown here is derived from an EMBL/GenBank/DDBJ whole genome shotgun (WGS) entry which is preliminary data.</text>
</comment>
<organism evidence="2 3">
    <name type="scientific">Meristemomyces frigidus</name>
    <dbReference type="NCBI Taxonomy" id="1508187"/>
    <lineage>
        <taxon>Eukaryota</taxon>
        <taxon>Fungi</taxon>
        <taxon>Dikarya</taxon>
        <taxon>Ascomycota</taxon>
        <taxon>Pezizomycotina</taxon>
        <taxon>Dothideomycetes</taxon>
        <taxon>Dothideomycetidae</taxon>
        <taxon>Mycosphaerellales</taxon>
        <taxon>Teratosphaeriaceae</taxon>
        <taxon>Meristemomyces</taxon>
    </lineage>
</organism>
<feature type="chain" id="PRO_5042927810" description="Carboxylesterase type B domain-containing protein" evidence="1">
    <location>
        <begin position="20"/>
        <end position="198"/>
    </location>
</feature>
<dbReference type="Gene3D" id="3.40.50.1820">
    <property type="entry name" value="alpha/beta hydrolase"/>
    <property type="match status" value="2"/>
</dbReference>
<evidence type="ECO:0000313" key="2">
    <source>
        <dbReference type="EMBL" id="KAK5108211.1"/>
    </source>
</evidence>
<sequence length="198" mass="21802">MRVKTISLAIASPLLPASGAQGNTDHIVDLGYTKSIKECEAKASNIYFGLRSAAPPLGELRWRGTMDIESHSNYNSNEVQPATQRGPICVQGALYWRNNHTLIGEMIGAANRSNLTCMRSVSSETLIAAMQKSLDTGYLNKVYGWGDFYYGPAVDGDIIRDLPSTEFKRGHFTKVPLIVNRDGYEGCNYSPKNETTCE</sequence>
<dbReference type="AlphaFoldDB" id="A0AAN7TAF4"/>
<gene>
    <name evidence="2" type="ORF">LTR62_008667</name>
</gene>
<dbReference type="InterPro" id="IPR029058">
    <property type="entry name" value="AB_hydrolase_fold"/>
</dbReference>
<dbReference type="SUPFAM" id="SSF53474">
    <property type="entry name" value="alpha/beta-Hydrolases"/>
    <property type="match status" value="2"/>
</dbReference>
<evidence type="ECO:0000313" key="3">
    <source>
        <dbReference type="Proteomes" id="UP001310890"/>
    </source>
</evidence>
<proteinExistence type="predicted"/>